<organism evidence="2 3">
    <name type="scientific">Schaalia canis</name>
    <dbReference type="NCBI Taxonomy" id="100469"/>
    <lineage>
        <taxon>Bacteria</taxon>
        <taxon>Bacillati</taxon>
        <taxon>Actinomycetota</taxon>
        <taxon>Actinomycetes</taxon>
        <taxon>Actinomycetales</taxon>
        <taxon>Actinomycetaceae</taxon>
        <taxon>Schaalia</taxon>
    </lineage>
</organism>
<keyword evidence="3" id="KW-1185">Reference proteome</keyword>
<gene>
    <name evidence="2" type="ORF">EII11_05580</name>
</gene>
<feature type="region of interest" description="Disordered" evidence="1">
    <location>
        <begin position="53"/>
        <end position="89"/>
    </location>
</feature>
<evidence type="ECO:0000313" key="3">
    <source>
        <dbReference type="Proteomes" id="UP000280444"/>
    </source>
</evidence>
<sequence length="399" mass="43071">MPLESGANVGASGATTGVPLAAKVTLGVLSVVIAITGGTIAYQLFTPQQVDSLHSDRPQSTASAANAPQSAPSTETIATSEPEVKLPPTREEMGNMTLDVPLGCTYLVGEYGASPNTVKVAFTDGKALATGAELAVRLSIEDYAVVSNGNDRGALIHFKCQYPRGDFQSFLTVYSPEMLVKGNLYAGSDEITDFIPASGNSRLFADIAVDGNAVGFTIPKIRLAEDLQCEECGHASAHVTASWDGQYLNLEDYTYEANGRTLPRLNEARVQEVVDAIAAGDYNSIRPLFLEGAWQEWDAPIFPGSTRKASLRTVTFDHNPHIRNCRLIGSLQDRTYTYYRNDGMNFTVPQSLGFEAGDYVCPIYQNNIGSDEVTAQSLLVVRPLDDGDVRIVAFNRYYG</sequence>
<dbReference type="OrthoDB" id="3249327at2"/>
<protein>
    <submittedName>
        <fullName evidence="2">Uncharacterized protein</fullName>
    </submittedName>
</protein>
<dbReference type="Proteomes" id="UP000280444">
    <property type="component" value="Unassembled WGS sequence"/>
</dbReference>
<evidence type="ECO:0000313" key="2">
    <source>
        <dbReference type="EMBL" id="RRC95350.1"/>
    </source>
</evidence>
<proteinExistence type="predicted"/>
<dbReference type="AlphaFoldDB" id="A0A3P1SEL1"/>
<dbReference type="EMBL" id="RQZF01000004">
    <property type="protein sequence ID" value="RRC95350.1"/>
    <property type="molecule type" value="Genomic_DNA"/>
</dbReference>
<evidence type="ECO:0000256" key="1">
    <source>
        <dbReference type="SAM" id="MobiDB-lite"/>
    </source>
</evidence>
<name>A0A3P1SEL1_9ACTO</name>
<dbReference type="RefSeq" id="WP_124869868.1">
    <property type="nucleotide sequence ID" value="NZ_RQZF01000004.1"/>
</dbReference>
<reference evidence="2 3" key="1">
    <citation type="submission" date="2018-11" db="EMBL/GenBank/DDBJ databases">
        <title>Genomes From Bacteria Associated with the Canine Oral Cavity: a Test Case for Automated Genome-Based Taxonomic Assignment.</title>
        <authorList>
            <person name="Coil D.A."/>
            <person name="Jospin G."/>
            <person name="Darling A.E."/>
            <person name="Wallis C."/>
            <person name="Davis I.J."/>
            <person name="Harris S."/>
            <person name="Eisen J.A."/>
            <person name="Holcombe L.J."/>
            <person name="O'Flynn C."/>
        </authorList>
    </citation>
    <scope>NUCLEOTIDE SEQUENCE [LARGE SCALE GENOMIC DNA]</scope>
    <source>
        <strain evidence="2 3">OH770</strain>
    </source>
</reference>
<accession>A0A3P1SEL1</accession>
<feature type="compositionally biased region" description="Low complexity" evidence="1">
    <location>
        <begin position="58"/>
        <end position="74"/>
    </location>
</feature>
<comment type="caution">
    <text evidence="2">The sequence shown here is derived from an EMBL/GenBank/DDBJ whole genome shotgun (WGS) entry which is preliminary data.</text>
</comment>